<sequence>MKRAGVIGWPIAQSRSPRLHGHWLQRYGVAGSYEAIAIPPDRLQDDVRRLASEGWAGLNVTIPHKERVVSLLDEVHPSVARTGSCNLLVFRDGKIEGRSTDGDGFVANLRAGAPAWNGGVATVLGAGGASLSVIDALQRAGARVRVANRTAARAEALAEKLGNVDLFHWGDWDFSDSALLVNATSLGMTGHDPLDVSLDSLPRDAVVTDLVYAPLETPLLAAARARGNVAVDGLGMLLHQAVPAFETWFGVRPVVDDALRRAVLD</sequence>
<dbReference type="Proteomes" id="UP000681075">
    <property type="component" value="Unassembled WGS sequence"/>
</dbReference>
<dbReference type="GO" id="GO:0009073">
    <property type="term" value="P:aromatic amino acid family biosynthetic process"/>
    <property type="evidence" value="ECO:0007669"/>
    <property type="project" value="UniProtKB-KW"/>
</dbReference>
<dbReference type="Gene3D" id="3.40.50.10860">
    <property type="entry name" value="Leucine Dehydrogenase, chain A, domain 1"/>
    <property type="match status" value="1"/>
</dbReference>
<dbReference type="InterPro" id="IPR011342">
    <property type="entry name" value="Shikimate_DH"/>
</dbReference>
<feature type="binding site" evidence="8">
    <location>
        <begin position="14"/>
        <end position="16"/>
    </location>
    <ligand>
        <name>shikimate</name>
        <dbReference type="ChEBI" id="CHEBI:36208"/>
    </ligand>
</feature>
<feature type="binding site" evidence="8">
    <location>
        <position position="101"/>
    </location>
    <ligand>
        <name>shikimate</name>
        <dbReference type="ChEBI" id="CHEBI:36208"/>
    </ligand>
</feature>
<evidence type="ECO:0000256" key="7">
    <source>
        <dbReference type="ARBA" id="ARBA00049442"/>
    </source>
</evidence>
<dbReference type="EMBL" id="BOPV01000001">
    <property type="protein sequence ID" value="GIL40734.1"/>
    <property type="molecule type" value="Genomic_DNA"/>
</dbReference>
<feature type="binding site" evidence="8">
    <location>
        <position position="212"/>
    </location>
    <ligand>
        <name>shikimate</name>
        <dbReference type="ChEBI" id="CHEBI:36208"/>
    </ligand>
</feature>
<dbReference type="InterPro" id="IPR036291">
    <property type="entry name" value="NAD(P)-bd_dom_sf"/>
</dbReference>
<comment type="caution">
    <text evidence="12">The sequence shown here is derived from an EMBL/GenBank/DDBJ whole genome shotgun (WGS) entry which is preliminary data.</text>
</comment>
<protein>
    <recommendedName>
        <fullName evidence="2 8">Shikimate dehydrogenase (NADP(+))</fullName>
        <shortName evidence="8">SDH</shortName>
        <ecNumber evidence="2 8">1.1.1.25</ecNumber>
    </recommendedName>
</protein>
<evidence type="ECO:0000313" key="13">
    <source>
        <dbReference type="Proteomes" id="UP000681075"/>
    </source>
</evidence>
<keyword evidence="13" id="KW-1185">Reference proteome</keyword>
<keyword evidence="6 8" id="KW-0057">Aromatic amino acid biosynthesis</keyword>
<evidence type="ECO:0000256" key="2">
    <source>
        <dbReference type="ARBA" id="ARBA00012962"/>
    </source>
</evidence>
<feature type="binding site" evidence="8">
    <location>
        <position position="210"/>
    </location>
    <ligand>
        <name>NADP(+)</name>
        <dbReference type="ChEBI" id="CHEBI:58349"/>
    </ligand>
</feature>
<evidence type="ECO:0000313" key="12">
    <source>
        <dbReference type="EMBL" id="GIL40734.1"/>
    </source>
</evidence>
<dbReference type="CDD" id="cd01065">
    <property type="entry name" value="NAD_bind_Shikimate_DH"/>
    <property type="match status" value="1"/>
</dbReference>
<dbReference type="PANTHER" id="PTHR21089">
    <property type="entry name" value="SHIKIMATE DEHYDROGENASE"/>
    <property type="match status" value="1"/>
</dbReference>
<feature type="domain" description="SDH C-terminal" evidence="11">
    <location>
        <begin position="233"/>
        <end position="253"/>
    </location>
</feature>
<dbReference type="NCBIfam" id="NF001312">
    <property type="entry name" value="PRK00258.1-4"/>
    <property type="match status" value="1"/>
</dbReference>
<accession>A0A8S8XDG3</accession>
<dbReference type="GO" id="GO:0008652">
    <property type="term" value="P:amino acid biosynthetic process"/>
    <property type="evidence" value="ECO:0007669"/>
    <property type="project" value="UniProtKB-KW"/>
</dbReference>
<dbReference type="AlphaFoldDB" id="A0A8S8XDG3"/>
<evidence type="ECO:0000256" key="4">
    <source>
        <dbReference type="ARBA" id="ARBA00022857"/>
    </source>
</evidence>
<evidence type="ECO:0000259" key="9">
    <source>
        <dbReference type="Pfam" id="PF01488"/>
    </source>
</evidence>
<feature type="binding site" evidence="8">
    <location>
        <begin position="125"/>
        <end position="129"/>
    </location>
    <ligand>
        <name>NADP(+)</name>
        <dbReference type="ChEBI" id="CHEBI:58349"/>
    </ligand>
</feature>
<dbReference type="PANTHER" id="PTHR21089:SF1">
    <property type="entry name" value="BIFUNCTIONAL 3-DEHYDROQUINATE DEHYDRATASE_SHIKIMATE DEHYDROGENASE, CHLOROPLASTIC"/>
    <property type="match status" value="1"/>
</dbReference>
<dbReference type="InterPro" id="IPR006151">
    <property type="entry name" value="Shikm_DH/Glu-tRNA_Rdtase"/>
</dbReference>
<dbReference type="NCBIfam" id="TIGR00507">
    <property type="entry name" value="aroE"/>
    <property type="match status" value="1"/>
</dbReference>
<feature type="binding site" evidence="8">
    <location>
        <position position="233"/>
    </location>
    <ligand>
        <name>NADP(+)</name>
        <dbReference type="ChEBI" id="CHEBI:58349"/>
    </ligand>
</feature>
<feature type="binding site" evidence="8">
    <location>
        <position position="240"/>
    </location>
    <ligand>
        <name>shikimate</name>
        <dbReference type="ChEBI" id="CHEBI:36208"/>
    </ligand>
</feature>
<dbReference type="EC" id="1.1.1.25" evidence="2 8"/>
<dbReference type="Pfam" id="PF01488">
    <property type="entry name" value="Shikimate_DH"/>
    <property type="match status" value="1"/>
</dbReference>
<evidence type="ECO:0000256" key="1">
    <source>
        <dbReference type="ARBA" id="ARBA00004871"/>
    </source>
</evidence>
<comment type="function">
    <text evidence="8">Involved in the biosynthesis of the chorismate, which leads to the biosynthesis of aromatic amino acids. Catalyzes the reversible NADPH linked reduction of 3-dehydroshikimate (DHSA) to yield shikimate (SA).</text>
</comment>
<evidence type="ECO:0000256" key="3">
    <source>
        <dbReference type="ARBA" id="ARBA00022605"/>
    </source>
</evidence>
<comment type="similarity">
    <text evidence="8">Belongs to the shikimate dehydrogenase family.</text>
</comment>
<organism evidence="12 13">
    <name type="scientific">Roseiterribacter gracilis</name>
    <dbReference type="NCBI Taxonomy" id="2812848"/>
    <lineage>
        <taxon>Bacteria</taxon>
        <taxon>Pseudomonadati</taxon>
        <taxon>Pseudomonadota</taxon>
        <taxon>Alphaproteobacteria</taxon>
        <taxon>Rhodospirillales</taxon>
        <taxon>Roseiterribacteraceae</taxon>
        <taxon>Roseiterribacter</taxon>
    </lineage>
</organism>
<dbReference type="InterPro" id="IPR013708">
    <property type="entry name" value="Shikimate_DH-bd_N"/>
</dbReference>
<gene>
    <name evidence="8 12" type="primary">aroE</name>
    <name evidence="12" type="ORF">TMPK1_29710</name>
</gene>
<dbReference type="GO" id="GO:0009423">
    <property type="term" value="P:chorismate biosynthetic process"/>
    <property type="evidence" value="ECO:0007669"/>
    <property type="project" value="UniProtKB-UniRule"/>
</dbReference>
<dbReference type="SUPFAM" id="SSF51735">
    <property type="entry name" value="NAD(P)-binding Rossmann-fold domains"/>
    <property type="match status" value="1"/>
</dbReference>
<feature type="binding site" evidence="8">
    <location>
        <begin position="148"/>
        <end position="153"/>
    </location>
    <ligand>
        <name>NADP(+)</name>
        <dbReference type="ChEBI" id="CHEBI:58349"/>
    </ligand>
</feature>
<feature type="active site" description="Proton acceptor" evidence="8">
    <location>
        <position position="65"/>
    </location>
</feature>
<dbReference type="Gene3D" id="3.40.50.720">
    <property type="entry name" value="NAD(P)-binding Rossmann-like Domain"/>
    <property type="match status" value="1"/>
</dbReference>
<dbReference type="RefSeq" id="WP_420243916.1">
    <property type="nucleotide sequence ID" value="NZ_BOPV01000001.1"/>
</dbReference>
<keyword evidence="5 8" id="KW-0560">Oxidoreductase</keyword>
<name>A0A8S8XDG3_9PROT</name>
<dbReference type="GO" id="GO:0005829">
    <property type="term" value="C:cytosol"/>
    <property type="evidence" value="ECO:0007669"/>
    <property type="project" value="TreeGrafter"/>
</dbReference>
<dbReference type="SUPFAM" id="SSF53223">
    <property type="entry name" value="Aminoacid dehydrogenase-like, N-terminal domain"/>
    <property type="match status" value="1"/>
</dbReference>
<feature type="domain" description="Quinate/shikimate 5-dehydrogenase/glutamyl-tRNA reductase" evidence="9">
    <location>
        <begin position="119"/>
        <end position="164"/>
    </location>
</feature>
<dbReference type="GO" id="GO:0050661">
    <property type="term" value="F:NADP binding"/>
    <property type="evidence" value="ECO:0007669"/>
    <property type="project" value="InterPro"/>
</dbReference>
<keyword evidence="3 8" id="KW-0028">Amino-acid biosynthesis</keyword>
<dbReference type="GO" id="GO:0019632">
    <property type="term" value="P:shikimate metabolic process"/>
    <property type="evidence" value="ECO:0007669"/>
    <property type="project" value="InterPro"/>
</dbReference>
<dbReference type="InterPro" id="IPR041121">
    <property type="entry name" value="SDH_C"/>
</dbReference>
<reference evidence="12" key="1">
    <citation type="submission" date="2021-02" db="EMBL/GenBank/DDBJ databases">
        <title>Genome sequence of Rhodospirillales sp. strain TMPK1 isolated from soil.</title>
        <authorList>
            <person name="Nakai R."/>
            <person name="Kusada H."/>
            <person name="Tamaki H."/>
        </authorList>
    </citation>
    <scope>NUCLEOTIDE SEQUENCE</scope>
    <source>
        <strain evidence="12">TMPK1</strain>
    </source>
</reference>
<dbReference type="Pfam" id="PF08501">
    <property type="entry name" value="Shikimate_dh_N"/>
    <property type="match status" value="1"/>
</dbReference>
<comment type="caution">
    <text evidence="8">Lacks conserved residue(s) required for the propagation of feature annotation.</text>
</comment>
<dbReference type="Pfam" id="PF18317">
    <property type="entry name" value="SDH_C"/>
    <property type="match status" value="1"/>
</dbReference>
<feature type="binding site" evidence="8">
    <location>
        <position position="86"/>
    </location>
    <ligand>
        <name>shikimate</name>
        <dbReference type="ChEBI" id="CHEBI:36208"/>
    </ligand>
</feature>
<feature type="binding site" evidence="8">
    <location>
        <position position="61"/>
    </location>
    <ligand>
        <name>shikimate</name>
        <dbReference type="ChEBI" id="CHEBI:36208"/>
    </ligand>
</feature>
<dbReference type="HAMAP" id="MF_00222">
    <property type="entry name" value="Shikimate_DH_AroE"/>
    <property type="match status" value="1"/>
</dbReference>
<dbReference type="GO" id="GO:0004764">
    <property type="term" value="F:shikimate 3-dehydrogenase (NADP+) activity"/>
    <property type="evidence" value="ECO:0007669"/>
    <property type="project" value="UniProtKB-UniRule"/>
</dbReference>
<evidence type="ECO:0000256" key="8">
    <source>
        <dbReference type="HAMAP-Rule" id="MF_00222"/>
    </source>
</evidence>
<feature type="domain" description="Shikimate dehydrogenase substrate binding N-terminal" evidence="10">
    <location>
        <begin position="6"/>
        <end position="87"/>
    </location>
</feature>
<evidence type="ECO:0000256" key="5">
    <source>
        <dbReference type="ARBA" id="ARBA00023002"/>
    </source>
</evidence>
<comment type="subunit">
    <text evidence="8">Homodimer.</text>
</comment>
<keyword evidence="4 8" id="KW-0521">NADP</keyword>
<evidence type="ECO:0000259" key="11">
    <source>
        <dbReference type="Pfam" id="PF18317"/>
    </source>
</evidence>
<evidence type="ECO:0000259" key="10">
    <source>
        <dbReference type="Pfam" id="PF08501"/>
    </source>
</evidence>
<comment type="pathway">
    <text evidence="1 8">Metabolic intermediate biosynthesis; chorismate biosynthesis; chorismate from D-erythrose 4-phosphate and phosphoenolpyruvate: step 4/7.</text>
</comment>
<proteinExistence type="inferred from homology"/>
<evidence type="ECO:0000256" key="6">
    <source>
        <dbReference type="ARBA" id="ARBA00023141"/>
    </source>
</evidence>
<comment type="catalytic activity">
    <reaction evidence="7 8">
        <text>shikimate + NADP(+) = 3-dehydroshikimate + NADPH + H(+)</text>
        <dbReference type="Rhea" id="RHEA:17737"/>
        <dbReference type="ChEBI" id="CHEBI:15378"/>
        <dbReference type="ChEBI" id="CHEBI:16630"/>
        <dbReference type="ChEBI" id="CHEBI:36208"/>
        <dbReference type="ChEBI" id="CHEBI:57783"/>
        <dbReference type="ChEBI" id="CHEBI:58349"/>
        <dbReference type="EC" id="1.1.1.25"/>
    </reaction>
</comment>
<dbReference type="InterPro" id="IPR022893">
    <property type="entry name" value="Shikimate_DH_fam"/>
</dbReference>
<dbReference type="InterPro" id="IPR046346">
    <property type="entry name" value="Aminoacid_DH-like_N_sf"/>
</dbReference>